<dbReference type="PATRIC" id="fig|695560.3.peg.770"/>
<dbReference type="EMBL" id="CP002338">
    <property type="protein sequence ID" value="ADQ58747.1"/>
    <property type="molecule type" value="Genomic_DNA"/>
</dbReference>
<sequence>MKLTKKQVKALKRIKGENDLTIMAMSQDIGISRFTLNRIFKSNSVSQKTIDKVNDFIVSNFLKG</sequence>
<reference evidence="1 2" key="1">
    <citation type="journal article" date="2011" name="J. Bacteriol.">
        <title>Genome sequence of Lactobacillus amylovorus GRL1112.</title>
        <authorList>
            <person name="Kant R."/>
            <person name="Paulin L."/>
            <person name="Alatalo E."/>
            <person name="de Vos W.M."/>
            <person name="Palva A."/>
        </authorList>
    </citation>
    <scope>NUCLEOTIDE SEQUENCE [LARGE SCALE GENOMIC DNA]</scope>
    <source>
        <strain evidence="1 2">GRL 1112</strain>
    </source>
</reference>
<proteinExistence type="predicted"/>
<name>E4SNH7_LACAR</name>
<dbReference type="AlphaFoldDB" id="E4SNH7"/>
<dbReference type="KEGG" id="lam:LA2_03870"/>
<accession>E4SNH7</accession>
<evidence type="ECO:0000313" key="2">
    <source>
        <dbReference type="Proteomes" id="UP000007033"/>
    </source>
</evidence>
<dbReference type="Proteomes" id="UP000007033">
    <property type="component" value="Chromosome"/>
</dbReference>
<dbReference type="HOGENOM" id="CLU_196710_0_0_9"/>
<evidence type="ECO:0008006" key="3">
    <source>
        <dbReference type="Google" id="ProtNLM"/>
    </source>
</evidence>
<dbReference type="RefSeq" id="WP_013437551.1">
    <property type="nucleotide sequence ID" value="NC_014724.1"/>
</dbReference>
<evidence type="ECO:0000313" key="1">
    <source>
        <dbReference type="EMBL" id="ADQ58747.1"/>
    </source>
</evidence>
<organism evidence="1 2">
    <name type="scientific">Lactobacillus amylovorus (strain GRL 1112)</name>
    <dbReference type="NCBI Taxonomy" id="695560"/>
    <lineage>
        <taxon>Bacteria</taxon>
        <taxon>Bacillati</taxon>
        <taxon>Bacillota</taxon>
        <taxon>Bacilli</taxon>
        <taxon>Lactobacillales</taxon>
        <taxon>Lactobacillaceae</taxon>
        <taxon>Lactobacillus</taxon>
    </lineage>
</organism>
<protein>
    <recommendedName>
        <fullName evidence="3">HTH cro/C1-type domain-containing protein</fullName>
    </recommendedName>
</protein>
<gene>
    <name evidence="1" type="ordered locus">LA2_03870</name>
</gene>